<sequence>MFKSSQSELEFGQYEAFRGTEKPLHRTNCRFTAVPVRRRYALALRALVCLMLSVTKHIVIISQIVIIAFMVLYVLGTS</sequence>
<protein>
    <submittedName>
        <fullName evidence="2">Uncharacterized protein</fullName>
    </submittedName>
</protein>
<keyword evidence="1" id="KW-1133">Transmembrane helix</keyword>
<keyword evidence="1" id="KW-0812">Transmembrane</keyword>
<proteinExistence type="predicted"/>
<organism evidence="2 3">
    <name type="scientific">Brachionus plicatilis</name>
    <name type="common">Marine rotifer</name>
    <name type="synonym">Brachionus muelleri</name>
    <dbReference type="NCBI Taxonomy" id="10195"/>
    <lineage>
        <taxon>Eukaryota</taxon>
        <taxon>Metazoa</taxon>
        <taxon>Spiralia</taxon>
        <taxon>Gnathifera</taxon>
        <taxon>Rotifera</taxon>
        <taxon>Eurotatoria</taxon>
        <taxon>Monogononta</taxon>
        <taxon>Pseudotrocha</taxon>
        <taxon>Ploima</taxon>
        <taxon>Brachionidae</taxon>
        <taxon>Brachionus</taxon>
    </lineage>
</organism>
<evidence type="ECO:0000256" key="1">
    <source>
        <dbReference type="SAM" id="Phobius"/>
    </source>
</evidence>
<dbReference type="EMBL" id="REGN01000265">
    <property type="protein sequence ID" value="RNA43161.1"/>
    <property type="molecule type" value="Genomic_DNA"/>
</dbReference>
<dbReference type="Proteomes" id="UP000276133">
    <property type="component" value="Unassembled WGS sequence"/>
</dbReference>
<comment type="caution">
    <text evidence="2">The sequence shown here is derived from an EMBL/GenBank/DDBJ whole genome shotgun (WGS) entry which is preliminary data.</text>
</comment>
<evidence type="ECO:0000313" key="3">
    <source>
        <dbReference type="Proteomes" id="UP000276133"/>
    </source>
</evidence>
<accession>A0A3M7T5B5</accession>
<keyword evidence="3" id="KW-1185">Reference proteome</keyword>
<evidence type="ECO:0000313" key="2">
    <source>
        <dbReference type="EMBL" id="RNA43161.1"/>
    </source>
</evidence>
<dbReference type="AlphaFoldDB" id="A0A3M7T5B5"/>
<name>A0A3M7T5B5_BRAPC</name>
<feature type="transmembrane region" description="Helical" evidence="1">
    <location>
        <begin position="47"/>
        <end position="75"/>
    </location>
</feature>
<reference evidence="2 3" key="1">
    <citation type="journal article" date="2018" name="Sci. Rep.">
        <title>Genomic signatures of local adaptation to the degree of environmental predictability in rotifers.</title>
        <authorList>
            <person name="Franch-Gras L."/>
            <person name="Hahn C."/>
            <person name="Garcia-Roger E.M."/>
            <person name="Carmona M.J."/>
            <person name="Serra M."/>
            <person name="Gomez A."/>
        </authorList>
    </citation>
    <scope>NUCLEOTIDE SEQUENCE [LARGE SCALE GENOMIC DNA]</scope>
    <source>
        <strain evidence="2">HYR1</strain>
    </source>
</reference>
<keyword evidence="1" id="KW-0472">Membrane</keyword>
<gene>
    <name evidence="2" type="ORF">BpHYR1_047220</name>
</gene>